<name>A0ACB9LP75_9MYRT</name>
<sequence>MLSASLRLTHSSNFSGYGEIYVDTIKIKHRGHLYSLSDSIVVHTILVGAKKGSHLYAEVSIFKDHRRGKLGTDNRDKGTNLEEDNSNRNGAMCGEKLNRPEGREALNTSGVSLRAANSLGMKGIDNEETGLEELKNALVSPQLAVLGMKGIDNEETGVEALPKSALVSPQPAFMGMKGIENEKTGIEELKNALVSPQLVVVAGTGLISGAQQNNPEEGDKSRELPSGKAIRGTTGAVVRERIPAGIVSDSKSSGKKRKKPAPTRESSRKQDTKEKKHDIGSRVDSPLTEPNEVPNKKGMIQEKTEIGLTTSQGGKTGQVVPNVVAKGTGKGDIAARRPLVTYAPGDEASLNSMEITRKSTPKRVPSKEKTTYAREIYSW</sequence>
<organism evidence="1 2">
    <name type="scientific">Melastoma candidum</name>
    <dbReference type="NCBI Taxonomy" id="119954"/>
    <lineage>
        <taxon>Eukaryota</taxon>
        <taxon>Viridiplantae</taxon>
        <taxon>Streptophyta</taxon>
        <taxon>Embryophyta</taxon>
        <taxon>Tracheophyta</taxon>
        <taxon>Spermatophyta</taxon>
        <taxon>Magnoliopsida</taxon>
        <taxon>eudicotyledons</taxon>
        <taxon>Gunneridae</taxon>
        <taxon>Pentapetalae</taxon>
        <taxon>rosids</taxon>
        <taxon>malvids</taxon>
        <taxon>Myrtales</taxon>
        <taxon>Melastomataceae</taxon>
        <taxon>Melastomatoideae</taxon>
        <taxon>Melastomateae</taxon>
        <taxon>Melastoma</taxon>
    </lineage>
</organism>
<gene>
    <name evidence="1" type="ORF">MLD38_037839</name>
</gene>
<comment type="caution">
    <text evidence="1">The sequence shown here is derived from an EMBL/GenBank/DDBJ whole genome shotgun (WGS) entry which is preliminary data.</text>
</comment>
<evidence type="ECO:0000313" key="1">
    <source>
        <dbReference type="EMBL" id="KAI4313063.1"/>
    </source>
</evidence>
<dbReference type="Proteomes" id="UP001057402">
    <property type="component" value="Chromosome 11"/>
</dbReference>
<accession>A0ACB9LP75</accession>
<keyword evidence="2" id="KW-1185">Reference proteome</keyword>
<proteinExistence type="predicted"/>
<reference evidence="2" key="1">
    <citation type="journal article" date="2023" name="Front. Plant Sci.">
        <title>Chromosomal-level genome assembly of Melastoma candidum provides insights into trichome evolution.</title>
        <authorList>
            <person name="Zhong Y."/>
            <person name="Wu W."/>
            <person name="Sun C."/>
            <person name="Zou P."/>
            <person name="Liu Y."/>
            <person name="Dai S."/>
            <person name="Zhou R."/>
        </authorList>
    </citation>
    <scope>NUCLEOTIDE SEQUENCE [LARGE SCALE GENOMIC DNA]</scope>
</reference>
<protein>
    <submittedName>
        <fullName evidence="1">Uncharacterized protein</fullName>
    </submittedName>
</protein>
<dbReference type="EMBL" id="CM042890">
    <property type="protein sequence ID" value="KAI4313063.1"/>
    <property type="molecule type" value="Genomic_DNA"/>
</dbReference>
<evidence type="ECO:0000313" key="2">
    <source>
        <dbReference type="Proteomes" id="UP001057402"/>
    </source>
</evidence>